<keyword evidence="1" id="KW-0560">Oxidoreductase</keyword>
<reference evidence="3" key="1">
    <citation type="journal article" date="2019" name="Int. J. Syst. Evol. Microbiol.">
        <title>The Global Catalogue of Microorganisms (GCM) 10K type strain sequencing project: providing services to taxonomists for standard genome sequencing and annotation.</title>
        <authorList>
            <consortium name="The Broad Institute Genomics Platform"/>
            <consortium name="The Broad Institute Genome Sequencing Center for Infectious Disease"/>
            <person name="Wu L."/>
            <person name="Ma J."/>
        </authorList>
    </citation>
    <scope>NUCLEOTIDE SEQUENCE [LARGE SCALE GENOMIC DNA]</scope>
    <source>
        <strain evidence="3">JCM 9687</strain>
    </source>
</reference>
<evidence type="ECO:0000256" key="1">
    <source>
        <dbReference type="ARBA" id="ARBA00023002"/>
    </source>
</evidence>
<accession>A0ABP6RT99</accession>
<dbReference type="InterPro" id="IPR036188">
    <property type="entry name" value="FAD/NAD-bd_sf"/>
</dbReference>
<dbReference type="PANTHER" id="PTHR43539">
    <property type="entry name" value="FLAVIN-BINDING MONOOXYGENASE-LIKE PROTEIN (AFU_ORTHOLOGUE AFUA_4G09220)"/>
    <property type="match status" value="1"/>
</dbReference>
<evidence type="ECO:0000313" key="2">
    <source>
        <dbReference type="EMBL" id="GAA3360447.1"/>
    </source>
</evidence>
<dbReference type="PANTHER" id="PTHR43539:SF78">
    <property type="entry name" value="FLAVIN-CONTAINING MONOOXYGENASE"/>
    <property type="match status" value="1"/>
</dbReference>
<dbReference type="EMBL" id="BAAAYK010000038">
    <property type="protein sequence ID" value="GAA3360447.1"/>
    <property type="molecule type" value="Genomic_DNA"/>
</dbReference>
<organism evidence="2 3">
    <name type="scientific">Saccharopolyspora gregorii</name>
    <dbReference type="NCBI Taxonomy" id="33914"/>
    <lineage>
        <taxon>Bacteria</taxon>
        <taxon>Bacillati</taxon>
        <taxon>Actinomycetota</taxon>
        <taxon>Actinomycetes</taxon>
        <taxon>Pseudonocardiales</taxon>
        <taxon>Pseudonocardiaceae</taxon>
        <taxon>Saccharopolyspora</taxon>
    </lineage>
</organism>
<sequence>MHTDPLRTCRHQVRAHHRETPVAIIGAGPGGLAVAAELARRGIAATVFERGPQVGSSWRHHYDHLRLHTARSLSRLPGMRIPRRFGRWVARADLVRYLEDYAQRHELDVRPNTTVERVWPAERIGGERCWRLRAGGETTTARAVVIATGLAHTPHIPDWPGLDGFSGLLLHSARYRNPDRHLGRDVLVVGGGNSGAEIATALAQHGATRVWWSVRTPPTIVPAAADRWQRLGVLLAKAPTSAADLLTRTFTRAQLPDLRGHGLPRPQEGLYARIRRDGSSPVHDRGIVEAVRKGRVQPVPAVASVDRSQVVLADGSRIRPDHVIAATGYRTGLARLVGPDVLATPQDLPVAPELTEAPDLHFLGFTNHPAGHLHRIAAEARATAKLIARRQRQAGARTSGEPECDCAQRVSDLAG</sequence>
<dbReference type="Gene3D" id="3.50.50.60">
    <property type="entry name" value="FAD/NAD(P)-binding domain"/>
    <property type="match status" value="1"/>
</dbReference>
<gene>
    <name evidence="2" type="ORF">GCM10020366_40480</name>
</gene>
<dbReference type="SUPFAM" id="SSF51905">
    <property type="entry name" value="FAD/NAD(P)-binding domain"/>
    <property type="match status" value="2"/>
</dbReference>
<name>A0ABP6RT99_9PSEU</name>
<dbReference type="PRINTS" id="PR00368">
    <property type="entry name" value="FADPNR"/>
</dbReference>
<comment type="caution">
    <text evidence="2">The sequence shown here is derived from an EMBL/GenBank/DDBJ whole genome shotgun (WGS) entry which is preliminary data.</text>
</comment>
<dbReference type="InterPro" id="IPR050982">
    <property type="entry name" value="Auxin_biosynth/cation_transpt"/>
</dbReference>
<proteinExistence type="predicted"/>
<dbReference type="Proteomes" id="UP001500483">
    <property type="component" value="Unassembled WGS sequence"/>
</dbReference>
<protein>
    <submittedName>
        <fullName evidence="2">NAD(P)/FAD-dependent oxidoreductase</fullName>
    </submittedName>
</protein>
<evidence type="ECO:0000313" key="3">
    <source>
        <dbReference type="Proteomes" id="UP001500483"/>
    </source>
</evidence>
<keyword evidence="3" id="KW-1185">Reference proteome</keyword>
<dbReference type="PRINTS" id="PR00469">
    <property type="entry name" value="PNDRDTASEII"/>
</dbReference>
<dbReference type="RefSeq" id="WP_344928695.1">
    <property type="nucleotide sequence ID" value="NZ_BAAAYK010000038.1"/>
</dbReference>
<dbReference type="Pfam" id="PF13738">
    <property type="entry name" value="Pyr_redox_3"/>
    <property type="match status" value="1"/>
</dbReference>